<feature type="region of interest" description="Disordered" evidence="1">
    <location>
        <begin position="146"/>
        <end position="181"/>
    </location>
</feature>
<reference evidence="2" key="1">
    <citation type="submission" date="2021-08" db="EMBL/GenBank/DDBJ databases">
        <title>WGS assembly of Ceratopteris richardii.</title>
        <authorList>
            <person name="Marchant D.B."/>
            <person name="Chen G."/>
            <person name="Jenkins J."/>
            <person name="Shu S."/>
            <person name="Leebens-Mack J."/>
            <person name="Grimwood J."/>
            <person name="Schmutz J."/>
            <person name="Soltis P."/>
            <person name="Soltis D."/>
            <person name="Chen Z.-H."/>
        </authorList>
    </citation>
    <scope>NUCLEOTIDE SEQUENCE</scope>
    <source>
        <strain evidence="2">Whitten #5841</strain>
        <tissue evidence="2">Leaf</tissue>
    </source>
</reference>
<keyword evidence="3" id="KW-1185">Reference proteome</keyword>
<feature type="region of interest" description="Disordered" evidence="1">
    <location>
        <begin position="730"/>
        <end position="749"/>
    </location>
</feature>
<feature type="region of interest" description="Disordered" evidence="1">
    <location>
        <begin position="40"/>
        <end position="63"/>
    </location>
</feature>
<feature type="compositionally biased region" description="Polar residues" evidence="1">
    <location>
        <begin position="1"/>
        <end position="10"/>
    </location>
</feature>
<sequence length="761" mass="82409">MPENANQVVQSAKKRKTNESGLSRDVFGLGILSVYRDSSDQLELGQQKHGRQTSDEKEDERVNIPGRVCKPQVNQAEQLFMQCDRSEKSLKDHMQSILSDVSEARENLFRWWRQEMQTILTKNEHRMVADKAKKQGMIDCSISENRKNTKSVHKEGQPCERQDVDRLEPGEPQITTSAKKDSGESKFFFNRNSEVLSPDPKPIIFDTTIDSRLEVTNNTANESGQVLQGSTPSDKAESNAKVDVSAPNVTNTVPTQDRSATPDTCTGADVGHDAKGVEGLDGALESGITVRESFRLTKFSHAVPKGLDGAERLHEARNALLETAFDDEESNEGNGLGCSLESAASSKVNSGLGKSTGDMQKCTNKGSDDSFTASLGENNKVYSSLSCGQQVIAIGTDAHGPTKVKKEIHFDEERHGVIQKSHVNIRKEDMSTLNTREVDSMMGMKLGQASLKGSHIQRGSVIHINQPKDVQHHVSVSSGGCGIKRLGGTAMTFNGSALGFKNEDFQQGSSSHVDAFNTVTSSTLVSKGFIQSLAGDKEKVESLALPSERDSLGVRGGNVASWSMFGAPKNALDHASEDPNSAHLEYASRSKLGDAVLSSARTVDFPGFDPMANYASHFKGNDDIMNSYQQDQGTSNSMYFSSLCTNNSAYPPTINRGISPQHFPSSTSPASSSGMWPMLMGMPGHVGGHHDASNLHMFLGLGMNGVAPVANGMQTFGGFYLQKNQQQNQAAFKSTPHSTSSMVSEQENTAVQGKGILELNF</sequence>
<dbReference type="Proteomes" id="UP000825935">
    <property type="component" value="Chromosome 14"/>
</dbReference>
<dbReference type="OrthoDB" id="1924051at2759"/>
<dbReference type="AlphaFoldDB" id="A0A8T2TAL0"/>
<comment type="caution">
    <text evidence="2">The sequence shown here is derived from an EMBL/GenBank/DDBJ whole genome shotgun (WGS) entry which is preliminary data.</text>
</comment>
<feature type="compositionally biased region" description="Polar residues" evidence="1">
    <location>
        <begin position="735"/>
        <end position="749"/>
    </location>
</feature>
<evidence type="ECO:0000313" key="3">
    <source>
        <dbReference type="Proteomes" id="UP000825935"/>
    </source>
</evidence>
<organism evidence="2 3">
    <name type="scientific">Ceratopteris richardii</name>
    <name type="common">Triangle waterfern</name>
    <dbReference type="NCBI Taxonomy" id="49495"/>
    <lineage>
        <taxon>Eukaryota</taxon>
        <taxon>Viridiplantae</taxon>
        <taxon>Streptophyta</taxon>
        <taxon>Embryophyta</taxon>
        <taxon>Tracheophyta</taxon>
        <taxon>Polypodiopsida</taxon>
        <taxon>Polypodiidae</taxon>
        <taxon>Polypodiales</taxon>
        <taxon>Pteridineae</taxon>
        <taxon>Pteridaceae</taxon>
        <taxon>Parkerioideae</taxon>
        <taxon>Ceratopteris</taxon>
    </lineage>
</organism>
<feature type="compositionally biased region" description="Basic and acidic residues" evidence="1">
    <location>
        <begin position="146"/>
        <end position="169"/>
    </location>
</feature>
<dbReference type="EMBL" id="CM035419">
    <property type="protein sequence ID" value="KAH7415155.1"/>
    <property type="molecule type" value="Genomic_DNA"/>
</dbReference>
<evidence type="ECO:0000313" key="2">
    <source>
        <dbReference type="EMBL" id="KAH7415155.1"/>
    </source>
</evidence>
<accession>A0A8T2TAL0</accession>
<protein>
    <submittedName>
        <fullName evidence="2">Uncharacterized protein</fullName>
    </submittedName>
</protein>
<proteinExistence type="predicted"/>
<gene>
    <name evidence="2" type="ORF">KP509_14G030500</name>
</gene>
<feature type="region of interest" description="Disordered" evidence="1">
    <location>
        <begin position="220"/>
        <end position="241"/>
    </location>
</feature>
<dbReference type="EMBL" id="CM035419">
    <property type="protein sequence ID" value="KAH7415154.1"/>
    <property type="molecule type" value="Genomic_DNA"/>
</dbReference>
<feature type="compositionally biased region" description="Basic and acidic residues" evidence="1">
    <location>
        <begin position="52"/>
        <end position="62"/>
    </location>
</feature>
<feature type="region of interest" description="Disordered" evidence="1">
    <location>
        <begin position="1"/>
        <end position="20"/>
    </location>
</feature>
<feature type="compositionally biased region" description="Polar residues" evidence="1">
    <location>
        <begin position="220"/>
        <end position="233"/>
    </location>
</feature>
<evidence type="ECO:0000256" key="1">
    <source>
        <dbReference type="SAM" id="MobiDB-lite"/>
    </source>
</evidence>
<name>A0A8T2TAL0_CERRI</name>